<reference evidence="9" key="1">
    <citation type="submission" date="2017-10" db="EMBL/GenBank/DDBJ databases">
        <title>Rapid genome shrinkage in a self-fertile nematode reveals novel sperm competition proteins.</title>
        <authorList>
            <person name="Yin D."/>
            <person name="Schwarz E.M."/>
            <person name="Thomas C.G."/>
            <person name="Felde R.L."/>
            <person name="Korf I.F."/>
            <person name="Cutter A.D."/>
            <person name="Schartner C.M."/>
            <person name="Ralston E.J."/>
            <person name="Meyer B.J."/>
            <person name="Haag E.S."/>
        </authorList>
    </citation>
    <scope>NUCLEOTIDE SEQUENCE [LARGE SCALE GENOMIC DNA]</scope>
    <source>
        <strain evidence="9">JU1422</strain>
    </source>
</reference>
<dbReference type="Pfam" id="PF01569">
    <property type="entry name" value="PAP2"/>
    <property type="match status" value="1"/>
</dbReference>
<dbReference type="Proteomes" id="UP000230233">
    <property type="component" value="Chromosome X"/>
</dbReference>
<dbReference type="GO" id="GO:0008195">
    <property type="term" value="F:phosphatidate phosphatase activity"/>
    <property type="evidence" value="ECO:0007669"/>
    <property type="project" value="TreeGrafter"/>
</dbReference>
<dbReference type="SUPFAM" id="SSF48317">
    <property type="entry name" value="Acid phosphatase/Vanadium-dependent haloperoxidase"/>
    <property type="match status" value="1"/>
</dbReference>
<comment type="similarity">
    <text evidence="2">Belongs to the PA-phosphatase related phosphoesterase family.</text>
</comment>
<dbReference type="OrthoDB" id="8907274at2759"/>
<keyword evidence="9" id="KW-1185">Reference proteome</keyword>
<dbReference type="InterPro" id="IPR036938">
    <property type="entry name" value="PAP2/HPO_sf"/>
</dbReference>
<dbReference type="InterPro" id="IPR043216">
    <property type="entry name" value="PAP-like"/>
</dbReference>
<keyword evidence="5 6" id="KW-0472">Membrane</keyword>
<name>A0A2G5SPK7_9PELO</name>
<feature type="transmembrane region" description="Helical" evidence="6">
    <location>
        <begin position="186"/>
        <end position="205"/>
    </location>
</feature>
<evidence type="ECO:0000313" key="9">
    <source>
        <dbReference type="Proteomes" id="UP000230233"/>
    </source>
</evidence>
<feature type="domain" description="Phosphatidic acid phosphatase type 2/haloperoxidase" evidence="7">
    <location>
        <begin position="117"/>
        <end position="262"/>
    </location>
</feature>
<feature type="transmembrane region" description="Helical" evidence="6">
    <location>
        <begin position="243"/>
        <end position="262"/>
    </location>
</feature>
<dbReference type="GO" id="GO:0005886">
    <property type="term" value="C:plasma membrane"/>
    <property type="evidence" value="ECO:0007669"/>
    <property type="project" value="TreeGrafter"/>
</dbReference>
<feature type="transmembrane region" description="Helical" evidence="6">
    <location>
        <begin position="217"/>
        <end position="237"/>
    </location>
</feature>
<feature type="transmembrane region" description="Helical" evidence="6">
    <location>
        <begin position="15"/>
        <end position="36"/>
    </location>
</feature>
<dbReference type="EMBL" id="PDUG01000006">
    <property type="protein sequence ID" value="PIC17065.1"/>
    <property type="molecule type" value="Genomic_DNA"/>
</dbReference>
<dbReference type="GO" id="GO:0007165">
    <property type="term" value="P:signal transduction"/>
    <property type="evidence" value="ECO:0007669"/>
    <property type="project" value="TreeGrafter"/>
</dbReference>
<dbReference type="CDD" id="cd03384">
    <property type="entry name" value="PAP2_wunen"/>
    <property type="match status" value="1"/>
</dbReference>
<feature type="transmembrane region" description="Helical" evidence="6">
    <location>
        <begin position="109"/>
        <end position="131"/>
    </location>
</feature>
<evidence type="ECO:0000256" key="1">
    <source>
        <dbReference type="ARBA" id="ARBA00004141"/>
    </source>
</evidence>
<evidence type="ECO:0000256" key="5">
    <source>
        <dbReference type="ARBA" id="ARBA00023136"/>
    </source>
</evidence>
<comment type="subcellular location">
    <subcellularLocation>
        <location evidence="1">Membrane</location>
        <topology evidence="1">Multi-pass membrane protein</topology>
    </subcellularLocation>
</comment>
<keyword evidence="4 6" id="KW-1133">Transmembrane helix</keyword>
<comment type="caution">
    <text evidence="8">The sequence shown here is derived from an EMBL/GenBank/DDBJ whole genome shotgun (WGS) entry which is preliminary data.</text>
</comment>
<keyword evidence="3 6" id="KW-0812">Transmembrane</keyword>
<gene>
    <name evidence="8" type="primary">Cnig_chr_X.g23441</name>
    <name evidence="8" type="ORF">B9Z55_023441</name>
</gene>
<evidence type="ECO:0000256" key="3">
    <source>
        <dbReference type="ARBA" id="ARBA00022692"/>
    </source>
</evidence>
<evidence type="ECO:0000256" key="6">
    <source>
        <dbReference type="SAM" id="Phobius"/>
    </source>
</evidence>
<proteinExistence type="inferred from homology"/>
<dbReference type="Gene3D" id="1.20.144.10">
    <property type="entry name" value="Phosphatidic acid phosphatase type 2/haloperoxidase"/>
    <property type="match status" value="1"/>
</dbReference>
<dbReference type="GO" id="GO:0046839">
    <property type="term" value="P:phospholipid dephosphorylation"/>
    <property type="evidence" value="ECO:0007669"/>
    <property type="project" value="TreeGrafter"/>
</dbReference>
<accession>A0A2G5SPK7</accession>
<dbReference type="PANTHER" id="PTHR10165">
    <property type="entry name" value="LIPID PHOSPHATE PHOSPHATASE"/>
    <property type="match status" value="1"/>
</dbReference>
<evidence type="ECO:0000259" key="7">
    <source>
        <dbReference type="SMART" id="SM00014"/>
    </source>
</evidence>
<organism evidence="8 9">
    <name type="scientific">Caenorhabditis nigoni</name>
    <dbReference type="NCBI Taxonomy" id="1611254"/>
    <lineage>
        <taxon>Eukaryota</taxon>
        <taxon>Metazoa</taxon>
        <taxon>Ecdysozoa</taxon>
        <taxon>Nematoda</taxon>
        <taxon>Chromadorea</taxon>
        <taxon>Rhabditida</taxon>
        <taxon>Rhabditina</taxon>
        <taxon>Rhabditomorpha</taxon>
        <taxon>Rhabditoidea</taxon>
        <taxon>Rhabditidae</taxon>
        <taxon>Peloderinae</taxon>
        <taxon>Caenorhabditis</taxon>
    </lineage>
</organism>
<dbReference type="InterPro" id="IPR000326">
    <property type="entry name" value="PAP2/HPO"/>
</dbReference>
<evidence type="ECO:0000313" key="8">
    <source>
        <dbReference type="EMBL" id="PIC17065.1"/>
    </source>
</evidence>
<dbReference type="STRING" id="1611254.A0A2G5SPK7"/>
<evidence type="ECO:0000256" key="4">
    <source>
        <dbReference type="ARBA" id="ARBA00022989"/>
    </source>
</evidence>
<evidence type="ECO:0000256" key="2">
    <source>
        <dbReference type="ARBA" id="ARBA00008816"/>
    </source>
</evidence>
<feature type="transmembrane region" description="Helical" evidence="6">
    <location>
        <begin position="69"/>
        <end position="89"/>
    </location>
</feature>
<protein>
    <recommendedName>
        <fullName evidence="7">Phosphatidic acid phosphatase type 2/haloperoxidase domain-containing protein</fullName>
    </recommendedName>
</protein>
<dbReference type="PANTHER" id="PTHR10165:SF103">
    <property type="entry name" value="PHOSPHOLIPID PHOSPHATASE HOMOLOG 1.2 HOMOLOG"/>
    <property type="match status" value="1"/>
</dbReference>
<dbReference type="GO" id="GO:0006644">
    <property type="term" value="P:phospholipid metabolic process"/>
    <property type="evidence" value="ECO:0007669"/>
    <property type="project" value="InterPro"/>
</dbReference>
<dbReference type="AlphaFoldDB" id="A0A2G5SPK7"/>
<dbReference type="SMART" id="SM00014">
    <property type="entry name" value="acidPPc"/>
    <property type="match status" value="1"/>
</dbReference>
<sequence>MNVFRRNNQIVQINLWRTILNAILLYGIFFLGWHFIKNLGTYKRGFFCGDQSIRFQPHPNTLTRVQHRMICITFMNVSFFVIESFRWFLGLKKFTTLIYRIGTRLVPNFLVTVFTLIGYSQIGYVVNELLVRFVKAAIGRLRPYFLVACNPLPILECDFFNVNVYVTDYQCQGDPKHVEEARKSFYSGQSAVTMYCAFWIVLYIEARLKSVIRNTKLVSIIQILLMVYGFITCTTSIEDNKHFWSDVIVGAIVGMVLAYYFAVWYGKIFKRTEVGEDLQDDFKPITNF</sequence>